<evidence type="ECO:0000313" key="2">
    <source>
        <dbReference type="Proteomes" id="UP000288507"/>
    </source>
</evidence>
<dbReference type="Proteomes" id="UP000288507">
    <property type="component" value="Unassembled WGS sequence"/>
</dbReference>
<gene>
    <name evidence="1" type="ORF">C3H57_04190</name>
</gene>
<sequence length="151" mass="17494">MGKLGSLINLCEGSEKTESDKEWEYGQGEEKVLNLARTSLELLYELRRNRSLKFIVKTGEELQDKVRTISQTIDGMSRVVSTPRNELSYKNYYSVKNKNLKRFLKDMEKLISDCRELSLETDECPDYYHSKLVDILEASKISNLASLRITM</sequence>
<dbReference type="RefSeq" id="WP_126232134.1">
    <property type="nucleotide sequence ID" value="NZ_PRBV01000005.1"/>
</dbReference>
<dbReference type="AlphaFoldDB" id="A0A431EE93"/>
<organism evidence="1 2">
    <name type="scientific">Campylobacter jejuni</name>
    <dbReference type="NCBI Taxonomy" id="197"/>
    <lineage>
        <taxon>Bacteria</taxon>
        <taxon>Pseudomonadati</taxon>
        <taxon>Campylobacterota</taxon>
        <taxon>Epsilonproteobacteria</taxon>
        <taxon>Campylobacterales</taxon>
        <taxon>Campylobacteraceae</taxon>
        <taxon>Campylobacter</taxon>
    </lineage>
</organism>
<accession>A0A431EE93</accession>
<dbReference type="EMBL" id="PRBV01000005">
    <property type="protein sequence ID" value="RTJ79575.1"/>
    <property type="molecule type" value="Genomic_DNA"/>
</dbReference>
<proteinExistence type="predicted"/>
<name>A0A431EE93_CAMJU</name>
<evidence type="ECO:0000313" key="1">
    <source>
        <dbReference type="EMBL" id="RTJ79575.1"/>
    </source>
</evidence>
<reference evidence="1 2" key="1">
    <citation type="journal article" date="2019" name="Appl. Environ. Microbiol.">
        <title>Population genetics and characterization of Campylobacter jejuni isolates in western jackdaws and game birds in Finland.</title>
        <authorList>
            <person name="Kovanen S."/>
            <person name="Rossi M."/>
            <person name="Pohja-Mykra M."/>
            <person name="Nieminen T."/>
            <person name="Raunio-Saarnisto M."/>
            <person name="Sauvala M."/>
            <person name="Fredriksson-Ahomaa M."/>
            <person name="Hanninen M.L."/>
            <person name="Kivisto R."/>
        </authorList>
    </citation>
    <scope>NUCLEOTIDE SEQUENCE [LARGE SCALE GENOMIC DNA]</scope>
    <source>
        <strain evidence="1 2">CB313</strain>
    </source>
</reference>
<protein>
    <submittedName>
        <fullName evidence="1">Uncharacterized protein</fullName>
    </submittedName>
</protein>
<comment type="caution">
    <text evidence="1">The sequence shown here is derived from an EMBL/GenBank/DDBJ whole genome shotgun (WGS) entry which is preliminary data.</text>
</comment>